<accession>A0A518DRT0</accession>
<protein>
    <submittedName>
        <fullName evidence="3">Uncharacterized protein</fullName>
    </submittedName>
</protein>
<organism evidence="3 4">
    <name type="scientific">Lignipirellula cremea</name>
    <dbReference type="NCBI Taxonomy" id="2528010"/>
    <lineage>
        <taxon>Bacteria</taxon>
        <taxon>Pseudomonadati</taxon>
        <taxon>Planctomycetota</taxon>
        <taxon>Planctomycetia</taxon>
        <taxon>Pirellulales</taxon>
        <taxon>Pirellulaceae</taxon>
        <taxon>Lignipirellula</taxon>
    </lineage>
</organism>
<gene>
    <name evidence="3" type="ORF">Pla8534_23490</name>
</gene>
<keyword evidence="2" id="KW-0472">Membrane</keyword>
<evidence type="ECO:0000313" key="4">
    <source>
        <dbReference type="Proteomes" id="UP000317648"/>
    </source>
</evidence>
<feature type="transmembrane region" description="Helical" evidence="2">
    <location>
        <begin position="62"/>
        <end position="79"/>
    </location>
</feature>
<feature type="compositionally biased region" description="Low complexity" evidence="1">
    <location>
        <begin position="167"/>
        <end position="181"/>
    </location>
</feature>
<dbReference type="EMBL" id="CP036433">
    <property type="protein sequence ID" value="QDU94557.1"/>
    <property type="molecule type" value="Genomic_DNA"/>
</dbReference>
<keyword evidence="2" id="KW-1133">Transmembrane helix</keyword>
<feature type="transmembrane region" description="Helical" evidence="2">
    <location>
        <begin position="113"/>
        <end position="131"/>
    </location>
</feature>
<feature type="region of interest" description="Disordered" evidence="1">
    <location>
        <begin position="136"/>
        <end position="188"/>
    </location>
</feature>
<name>A0A518DRT0_9BACT</name>
<dbReference type="AlphaFoldDB" id="A0A518DRT0"/>
<evidence type="ECO:0000313" key="3">
    <source>
        <dbReference type="EMBL" id="QDU94557.1"/>
    </source>
</evidence>
<evidence type="ECO:0000256" key="1">
    <source>
        <dbReference type="SAM" id="MobiDB-lite"/>
    </source>
</evidence>
<keyword evidence="2" id="KW-0812">Transmembrane</keyword>
<dbReference type="OrthoDB" id="9874016at2"/>
<keyword evidence="4" id="KW-1185">Reference proteome</keyword>
<proteinExistence type="predicted"/>
<feature type="transmembrane region" description="Helical" evidence="2">
    <location>
        <begin position="86"/>
        <end position="107"/>
    </location>
</feature>
<sequence>MRKQNGSGGTEGGLLMFGVGLGLSALAVYLFFDSVRVTTGFGVVGRMLKAAGRGGGWMETTSTGLLFVPFLLATIALFYDASKRWAWWLLYLSLGLLAVEVLSRVRFVMDAKLTHLLLLFVLFGAGVGLMLRSYRDQQNTPDEPPANPGDKANPAEAVSRQDDAARTTSTESTSSKSPTDSQKPASPQ</sequence>
<dbReference type="KEGG" id="lcre:Pla8534_23490"/>
<dbReference type="RefSeq" id="WP_145053064.1">
    <property type="nucleotide sequence ID" value="NZ_CP036433.1"/>
</dbReference>
<reference evidence="3 4" key="1">
    <citation type="submission" date="2019-02" db="EMBL/GenBank/DDBJ databases">
        <title>Deep-cultivation of Planctomycetes and their phenomic and genomic characterization uncovers novel biology.</title>
        <authorList>
            <person name="Wiegand S."/>
            <person name="Jogler M."/>
            <person name="Boedeker C."/>
            <person name="Pinto D."/>
            <person name="Vollmers J."/>
            <person name="Rivas-Marin E."/>
            <person name="Kohn T."/>
            <person name="Peeters S.H."/>
            <person name="Heuer A."/>
            <person name="Rast P."/>
            <person name="Oberbeckmann S."/>
            <person name="Bunk B."/>
            <person name="Jeske O."/>
            <person name="Meyerdierks A."/>
            <person name="Storesund J.E."/>
            <person name="Kallscheuer N."/>
            <person name="Luecker S."/>
            <person name="Lage O.M."/>
            <person name="Pohl T."/>
            <person name="Merkel B.J."/>
            <person name="Hornburger P."/>
            <person name="Mueller R.-W."/>
            <person name="Bruemmer F."/>
            <person name="Labrenz M."/>
            <person name="Spormann A.M."/>
            <person name="Op den Camp H."/>
            <person name="Overmann J."/>
            <person name="Amann R."/>
            <person name="Jetten M.S.M."/>
            <person name="Mascher T."/>
            <person name="Medema M.H."/>
            <person name="Devos D.P."/>
            <person name="Kaster A.-K."/>
            <person name="Ovreas L."/>
            <person name="Rohde M."/>
            <person name="Galperin M.Y."/>
            <person name="Jogler C."/>
        </authorList>
    </citation>
    <scope>NUCLEOTIDE SEQUENCE [LARGE SCALE GENOMIC DNA]</scope>
    <source>
        <strain evidence="3 4">Pla85_3_4</strain>
    </source>
</reference>
<dbReference type="Proteomes" id="UP000317648">
    <property type="component" value="Chromosome"/>
</dbReference>
<evidence type="ECO:0000256" key="2">
    <source>
        <dbReference type="SAM" id="Phobius"/>
    </source>
</evidence>
<feature type="transmembrane region" description="Helical" evidence="2">
    <location>
        <begin position="12"/>
        <end position="32"/>
    </location>
</feature>